<dbReference type="NCBIfam" id="NF002991">
    <property type="entry name" value="PRK03739.1"/>
    <property type="match status" value="1"/>
</dbReference>
<dbReference type="Gene3D" id="3.20.20.70">
    <property type="entry name" value="Aldolase class I"/>
    <property type="match status" value="1"/>
</dbReference>
<dbReference type="Pfam" id="PF22615">
    <property type="entry name" value="IPMS_D2"/>
    <property type="match status" value="1"/>
</dbReference>
<evidence type="ECO:0000256" key="1">
    <source>
        <dbReference type="ARBA" id="ARBA00000064"/>
    </source>
</evidence>
<dbReference type="SUPFAM" id="SSF51569">
    <property type="entry name" value="Aldolase"/>
    <property type="match status" value="1"/>
</dbReference>
<dbReference type="OrthoDB" id="418791at2759"/>
<evidence type="ECO:0000259" key="6">
    <source>
        <dbReference type="PROSITE" id="PS50991"/>
    </source>
</evidence>
<sequence>MPMIKDPSKKYPSFNPPVLDNRTWPSKRITKAPRWLATDLRDGNQSLEYPMTVEQKWKYFQMLVRIGYKEIDIAFPSASQTEFDFCRRLVETPFAVPSDVWLQVLSPCRKELIRRTVDSVTGCKQAILSLYIATSISFVTTMFNSTQAEVLEKAVDCVRYARSITKDDPKQQGTTWSLVFSPEAFTDTDVKYSIQICEAVKEAWGPTVDNKIIFNLPGTVEMGSPNTYADQVEIFASSITQPELSCVSLHPHNDRGCAVAASELGQLAGAERVEGCLFGNGERTGNVDLVTLALNLYVQGIDPQVDFSDMKTIKEVFQECTLIPIHTRAPYSGDSAFKAYSGSHQDAINKSFKSMNRNGLWKVPYLPLDPQDIGCNYKAVIQVNSQSGKGGVAWTLRQALKLELPRGLQIDFSKIVKSVSVAQGGILPPDQVANLFLKTYHLFSPDPNIKSVQTANEGQMRTFEATVLIRGQRRNLKGRGKTIKDAAIDTLSIMNQKVAFTSTVTSLEYQNTLQKVVFVSVEDIDSQTTSWGASVVCLGDEELAELKAMLSSATTLLATIRGVPETLRNTNEKDSWILNKPDLAAALAA</sequence>
<comment type="caution">
    <text evidence="7">The sequence shown here is derived from an EMBL/GenBank/DDBJ whole genome shotgun (WGS) entry which is preliminary data.</text>
</comment>
<dbReference type="PANTHER" id="PTHR46911">
    <property type="match status" value="1"/>
</dbReference>
<name>A0A9N9PVM7_9HELO</name>
<comment type="catalytic activity">
    <reaction evidence="1">
        <text>3-methyl-2-oxobutanoate + acetyl-CoA + H2O = (2S)-2-isopropylmalate + CoA + H(+)</text>
        <dbReference type="Rhea" id="RHEA:21524"/>
        <dbReference type="ChEBI" id="CHEBI:1178"/>
        <dbReference type="ChEBI" id="CHEBI:11851"/>
        <dbReference type="ChEBI" id="CHEBI:15377"/>
        <dbReference type="ChEBI" id="CHEBI:15378"/>
        <dbReference type="ChEBI" id="CHEBI:57287"/>
        <dbReference type="ChEBI" id="CHEBI:57288"/>
        <dbReference type="EC" id="2.3.3.13"/>
    </reaction>
</comment>
<dbReference type="PROSITE" id="PS50991">
    <property type="entry name" value="PYR_CT"/>
    <property type="match status" value="1"/>
</dbReference>
<dbReference type="PANTHER" id="PTHR46911:SF1">
    <property type="entry name" value="2-ISOPROPYLMALATE SYNTHASE"/>
    <property type="match status" value="1"/>
</dbReference>
<evidence type="ECO:0000256" key="5">
    <source>
        <dbReference type="RuleBase" id="RU003523"/>
    </source>
</evidence>
<dbReference type="GO" id="GO:0005739">
    <property type="term" value="C:mitochondrion"/>
    <property type="evidence" value="ECO:0007669"/>
    <property type="project" value="TreeGrafter"/>
</dbReference>
<evidence type="ECO:0000256" key="3">
    <source>
        <dbReference type="ARBA" id="ARBA00012973"/>
    </source>
</evidence>
<evidence type="ECO:0000256" key="4">
    <source>
        <dbReference type="ARBA" id="ARBA00022679"/>
    </source>
</evidence>
<gene>
    <name evidence="7" type="ORF">HYFRA_00013954</name>
</gene>
<dbReference type="PROSITE" id="PS00815">
    <property type="entry name" value="AIPM_HOMOCIT_SYNTH_1"/>
    <property type="match status" value="1"/>
</dbReference>
<dbReference type="AlphaFoldDB" id="A0A9N9PVM7"/>
<dbReference type="InterPro" id="IPR036230">
    <property type="entry name" value="LeuA_allosteric_dom_sf"/>
</dbReference>
<dbReference type="InterPro" id="IPR013785">
    <property type="entry name" value="Aldolase_TIM"/>
</dbReference>
<dbReference type="GO" id="GO:0003852">
    <property type="term" value="F:2-isopropylmalate synthase activity"/>
    <property type="evidence" value="ECO:0007669"/>
    <property type="project" value="UniProtKB-EC"/>
</dbReference>
<evidence type="ECO:0000313" key="8">
    <source>
        <dbReference type="Proteomes" id="UP000696280"/>
    </source>
</evidence>
<accession>A0A9N9PVM7</accession>
<dbReference type="Proteomes" id="UP000696280">
    <property type="component" value="Unassembled WGS sequence"/>
</dbReference>
<dbReference type="GO" id="GO:0009098">
    <property type="term" value="P:L-leucine biosynthetic process"/>
    <property type="evidence" value="ECO:0007669"/>
    <property type="project" value="TreeGrafter"/>
</dbReference>
<protein>
    <recommendedName>
        <fullName evidence="3">2-isopropylmalate synthase</fullName>
        <ecNumber evidence="3">2.3.3.13</ecNumber>
    </recommendedName>
</protein>
<proteinExistence type="inferred from homology"/>
<comment type="similarity">
    <text evidence="2">Belongs to the alpha-IPM synthase/homocitrate synthase family. LeuA type 2 subfamily.</text>
</comment>
<feature type="domain" description="Pyruvate carboxyltransferase" evidence="6">
    <location>
        <begin position="33"/>
        <end position="311"/>
    </location>
</feature>
<evidence type="ECO:0000313" key="7">
    <source>
        <dbReference type="EMBL" id="CAG8961536.1"/>
    </source>
</evidence>
<dbReference type="EMBL" id="CAJVRL010000112">
    <property type="protein sequence ID" value="CAG8961536.1"/>
    <property type="molecule type" value="Genomic_DNA"/>
</dbReference>
<organism evidence="7 8">
    <name type="scientific">Hymenoscyphus fraxineus</name>
    <dbReference type="NCBI Taxonomy" id="746836"/>
    <lineage>
        <taxon>Eukaryota</taxon>
        <taxon>Fungi</taxon>
        <taxon>Dikarya</taxon>
        <taxon>Ascomycota</taxon>
        <taxon>Pezizomycotina</taxon>
        <taxon>Leotiomycetes</taxon>
        <taxon>Helotiales</taxon>
        <taxon>Helotiaceae</taxon>
        <taxon>Hymenoscyphus</taxon>
    </lineage>
</organism>
<keyword evidence="8" id="KW-1185">Reference proteome</keyword>
<dbReference type="SUPFAM" id="SSF89000">
    <property type="entry name" value="post-HMGL domain-like"/>
    <property type="match status" value="1"/>
</dbReference>
<dbReference type="Pfam" id="PF00682">
    <property type="entry name" value="HMGL-like"/>
    <property type="match status" value="1"/>
</dbReference>
<dbReference type="InterPro" id="IPR000891">
    <property type="entry name" value="PYR_CT"/>
</dbReference>
<dbReference type="PROSITE" id="PS00816">
    <property type="entry name" value="AIPM_HOMOCIT_SYNTH_2"/>
    <property type="match status" value="1"/>
</dbReference>
<dbReference type="InterPro" id="IPR054692">
    <property type="entry name" value="LeuA-like_post-cat"/>
</dbReference>
<reference evidence="7" key="1">
    <citation type="submission" date="2021-07" db="EMBL/GenBank/DDBJ databases">
        <authorList>
            <person name="Durling M."/>
        </authorList>
    </citation>
    <scope>NUCLEOTIDE SEQUENCE</scope>
</reference>
<dbReference type="EC" id="2.3.3.13" evidence="3"/>
<evidence type="ECO:0000256" key="2">
    <source>
        <dbReference type="ARBA" id="ARBA00009767"/>
    </source>
</evidence>
<dbReference type="InterPro" id="IPR002034">
    <property type="entry name" value="AIPM/Hcit_synth_CS"/>
</dbReference>
<keyword evidence="4 5" id="KW-0808">Transferase</keyword>
<dbReference type="Gene3D" id="3.30.160.270">
    <property type="match status" value="1"/>
</dbReference>